<dbReference type="SMART" id="SM00355">
    <property type="entry name" value="ZnF_C2H2"/>
    <property type="match status" value="1"/>
</dbReference>
<keyword evidence="13" id="KW-1185">Reference proteome</keyword>
<dbReference type="PROSITE" id="PS50157">
    <property type="entry name" value="ZINC_FINGER_C2H2_2"/>
    <property type="match status" value="1"/>
</dbReference>
<dbReference type="Ensembl" id="ENSPANT00000061565.1">
    <property type="protein sequence ID" value="ENSPANP00000051694.1"/>
    <property type="gene ID" value="ENSPANG00000045060.1"/>
</dbReference>
<feature type="compositionally biased region" description="Low complexity" evidence="10">
    <location>
        <begin position="328"/>
        <end position="340"/>
    </location>
</feature>
<evidence type="ECO:0000256" key="7">
    <source>
        <dbReference type="ARBA" id="ARBA00023163"/>
    </source>
</evidence>
<feature type="region of interest" description="Disordered" evidence="10">
    <location>
        <begin position="398"/>
        <end position="437"/>
    </location>
</feature>
<keyword evidence="3 9" id="KW-0863">Zinc-finger</keyword>
<keyword evidence="4" id="KW-0862">Zinc</keyword>
<feature type="compositionally biased region" description="Low complexity" evidence="10">
    <location>
        <begin position="26"/>
        <end position="65"/>
    </location>
</feature>
<evidence type="ECO:0000256" key="8">
    <source>
        <dbReference type="ARBA" id="ARBA00023242"/>
    </source>
</evidence>
<reference evidence="12" key="1">
    <citation type="submission" date="2025-08" db="UniProtKB">
        <authorList>
            <consortium name="Ensembl"/>
        </authorList>
    </citation>
    <scope>IDENTIFICATION</scope>
</reference>
<dbReference type="PROSITE" id="PS00028">
    <property type="entry name" value="ZINC_FINGER_C2H2_1"/>
    <property type="match status" value="1"/>
</dbReference>
<keyword evidence="6" id="KW-0238">DNA-binding</keyword>
<keyword evidence="7" id="KW-0804">Transcription</keyword>
<feature type="region of interest" description="Disordered" evidence="10">
    <location>
        <begin position="26"/>
        <end position="358"/>
    </location>
</feature>
<evidence type="ECO:0000256" key="5">
    <source>
        <dbReference type="ARBA" id="ARBA00023015"/>
    </source>
</evidence>
<dbReference type="GO" id="GO:0006357">
    <property type="term" value="P:regulation of transcription by RNA polymerase II"/>
    <property type="evidence" value="ECO:0007669"/>
    <property type="project" value="TreeGrafter"/>
</dbReference>
<feature type="compositionally biased region" description="Low complexity" evidence="10">
    <location>
        <begin position="123"/>
        <end position="132"/>
    </location>
</feature>
<organism evidence="12 13">
    <name type="scientific">Papio anubis</name>
    <name type="common">Olive baboon</name>
    <dbReference type="NCBI Taxonomy" id="9555"/>
    <lineage>
        <taxon>Eukaryota</taxon>
        <taxon>Metazoa</taxon>
        <taxon>Chordata</taxon>
        <taxon>Craniata</taxon>
        <taxon>Vertebrata</taxon>
        <taxon>Euteleostomi</taxon>
        <taxon>Mammalia</taxon>
        <taxon>Eutheria</taxon>
        <taxon>Euarchontoglires</taxon>
        <taxon>Primates</taxon>
        <taxon>Haplorrhini</taxon>
        <taxon>Catarrhini</taxon>
        <taxon>Cercopithecidae</taxon>
        <taxon>Cercopithecinae</taxon>
        <taxon>Papio</taxon>
    </lineage>
</organism>
<evidence type="ECO:0000313" key="13">
    <source>
        <dbReference type="Proteomes" id="UP000028761"/>
    </source>
</evidence>
<keyword evidence="2" id="KW-0479">Metal-binding</keyword>
<evidence type="ECO:0000256" key="9">
    <source>
        <dbReference type="PROSITE-ProRule" id="PRU00042"/>
    </source>
</evidence>
<dbReference type="PANTHER" id="PTHR13006:SF8">
    <property type="entry name" value="SLC2A4 REGULATOR"/>
    <property type="match status" value="1"/>
</dbReference>
<feature type="compositionally biased region" description="Pro residues" evidence="10">
    <location>
        <begin position="286"/>
        <end position="299"/>
    </location>
</feature>
<protein>
    <submittedName>
        <fullName evidence="12">SLC2A4 regulator</fullName>
    </submittedName>
</protein>
<dbReference type="InterPro" id="IPR052253">
    <property type="entry name" value="CR1/CR2-DNA-binding_regulator"/>
</dbReference>
<dbReference type="GO" id="GO:0000978">
    <property type="term" value="F:RNA polymerase II cis-regulatory region sequence-specific DNA binding"/>
    <property type="evidence" value="ECO:0007669"/>
    <property type="project" value="TreeGrafter"/>
</dbReference>
<feature type="compositionally biased region" description="Gly residues" evidence="10">
    <location>
        <begin position="219"/>
        <end position="229"/>
    </location>
</feature>
<evidence type="ECO:0000256" key="3">
    <source>
        <dbReference type="ARBA" id="ARBA00022771"/>
    </source>
</evidence>
<sequence length="648" mass="67198">PAAGTPAKDSRPLPRLWQLCERAHGAPALPGGARGRAGWAEASERAGLPPCASAGATRRGRAWAGLGSAGQRERGWPGPPACGGGRRAANARAHRAGRWQRAGRSLRAARGRRPDPQGGVGGPASPARPGAASLRVSPRRCSLGARPAGHGEPPAPRRRPGPQCAAGRVQPHAEGPGPRAAHVTVPTPPQVPGAGGRGRRPSFSRCKDGVSAAQTSGPRGRGSGEGGSVGPRVSVGPAGAAPGGRGVLPAAPGWGRGRGRGRAVHTGRSRFSRRARSGSAAEVEGPPRPPPPLSLPPPHLQGSSVGGGFAGLEFARPPESEPRASDLGAPGKWAGAAAGPRTPSAHIPVPAQRATPGKARLDEVMAAAALTSLSTSPLLLGAPVAAFSPEPGLEPWKEALLRPPGSYSSSSNSGDWGWDLASDQSSPSTPSPPLPPEAAHFLFGEPTLRKRKSPAQVMFQCLWKSCGKVLSTASAMQRHIRLVHLGRQAEPEQSDGEEDFYYTELDVGVDTLTDGLSSLTPVSPTASMPPAFPRLELPELLEPPALPSPLRPTALPLPPPPPPVLSAVANPQSCHSDRVYQGCLTPARLEPQPTEVGACPPALSSRTGVSLRKPRGDAKKCRKVYGMERRDLWCTACRWKKACQRFLD</sequence>
<proteinExistence type="predicted"/>
<keyword evidence="8" id="KW-0539">Nucleus</keyword>
<evidence type="ECO:0000256" key="2">
    <source>
        <dbReference type="ARBA" id="ARBA00022723"/>
    </source>
</evidence>
<dbReference type="GO" id="GO:0003700">
    <property type="term" value="F:DNA-binding transcription factor activity"/>
    <property type="evidence" value="ECO:0007669"/>
    <property type="project" value="TreeGrafter"/>
</dbReference>
<evidence type="ECO:0000256" key="4">
    <source>
        <dbReference type="ARBA" id="ARBA00022833"/>
    </source>
</evidence>
<dbReference type="Proteomes" id="UP000028761">
    <property type="component" value="Unplaced"/>
</dbReference>
<dbReference type="InterPro" id="IPR013087">
    <property type="entry name" value="Znf_C2H2_type"/>
</dbReference>
<evidence type="ECO:0000259" key="11">
    <source>
        <dbReference type="PROSITE" id="PS50157"/>
    </source>
</evidence>
<accession>A0A8I5N6G2</accession>
<comment type="subcellular location">
    <subcellularLocation>
        <location evidence="1">Nucleus</location>
    </subcellularLocation>
</comment>
<keyword evidence="5" id="KW-0805">Transcription regulation</keyword>
<dbReference type="GO" id="GO:0005634">
    <property type="term" value="C:nucleus"/>
    <property type="evidence" value="ECO:0007669"/>
    <property type="project" value="UniProtKB-SubCell"/>
</dbReference>
<evidence type="ECO:0000256" key="1">
    <source>
        <dbReference type="ARBA" id="ARBA00004123"/>
    </source>
</evidence>
<name>A0A8I5N6G2_PAPAN</name>
<dbReference type="GeneTree" id="ENSGT00940000162832"/>
<gene>
    <name evidence="12" type="primary">SLC2A4RG</name>
</gene>
<feature type="compositionally biased region" description="Low complexity" evidence="10">
    <location>
        <begin position="230"/>
        <end position="240"/>
    </location>
</feature>
<dbReference type="AlphaFoldDB" id="A0A8I5N6G2"/>
<dbReference type="GO" id="GO:0008270">
    <property type="term" value="F:zinc ion binding"/>
    <property type="evidence" value="ECO:0007669"/>
    <property type="project" value="UniProtKB-KW"/>
</dbReference>
<evidence type="ECO:0000256" key="10">
    <source>
        <dbReference type="SAM" id="MobiDB-lite"/>
    </source>
</evidence>
<dbReference type="SMART" id="SM01366">
    <property type="entry name" value="c-clamp"/>
    <property type="match status" value="1"/>
</dbReference>
<evidence type="ECO:0000256" key="6">
    <source>
        <dbReference type="ARBA" id="ARBA00023125"/>
    </source>
</evidence>
<feature type="compositionally biased region" description="Basic residues" evidence="10">
    <location>
        <begin position="257"/>
        <end position="276"/>
    </location>
</feature>
<evidence type="ECO:0000313" key="12">
    <source>
        <dbReference type="Ensembl" id="ENSPANP00000051694.1"/>
    </source>
</evidence>
<dbReference type="OMA" id="HELWAPG"/>
<reference evidence="12" key="2">
    <citation type="submission" date="2025-09" db="UniProtKB">
        <authorList>
            <consortium name="Ensembl"/>
        </authorList>
    </citation>
    <scope>IDENTIFICATION</scope>
</reference>
<feature type="domain" description="C2H2-type" evidence="11">
    <location>
        <begin position="459"/>
        <end position="489"/>
    </location>
</feature>
<dbReference type="PANTHER" id="PTHR13006">
    <property type="entry name" value="PAPILLOMAVIRUS REGULATORY FACTOR PRF-1"/>
    <property type="match status" value="1"/>
</dbReference>